<keyword evidence="2 3" id="KW-0413">Isomerase</keyword>
<feature type="binding site" evidence="3">
    <location>
        <position position="73"/>
    </location>
    <ligand>
        <name>substrate</name>
    </ligand>
</feature>
<evidence type="ECO:0000256" key="4">
    <source>
        <dbReference type="SAM" id="MobiDB-lite"/>
    </source>
</evidence>
<evidence type="ECO:0000259" key="5">
    <source>
        <dbReference type="SMART" id="SM01001"/>
    </source>
</evidence>
<dbReference type="GO" id="GO:0034023">
    <property type="term" value="F:5-(carboxyamino)imidazole ribonucleotide mutase activity"/>
    <property type="evidence" value="ECO:0007669"/>
    <property type="project" value="UniProtKB-UniRule"/>
</dbReference>
<dbReference type="AlphaFoldDB" id="A0A7W5Z6K0"/>
<dbReference type="HAMAP" id="MF_01929">
    <property type="entry name" value="PurE_classI"/>
    <property type="match status" value="1"/>
</dbReference>
<keyword evidence="7" id="KW-1185">Reference proteome</keyword>
<reference evidence="6 7" key="1">
    <citation type="submission" date="2020-08" db="EMBL/GenBank/DDBJ databases">
        <title>Genomic Encyclopedia of Type Strains, Phase IV (KMG-IV): sequencing the most valuable type-strain genomes for metagenomic binning, comparative biology and taxonomic classification.</title>
        <authorList>
            <person name="Goeker M."/>
        </authorList>
    </citation>
    <scope>NUCLEOTIDE SEQUENCE [LARGE SCALE GENOMIC DNA]</scope>
    <source>
        <strain evidence="6 7">DSM 28760</strain>
    </source>
</reference>
<dbReference type="SMART" id="SM01001">
    <property type="entry name" value="AIRC"/>
    <property type="match status" value="1"/>
</dbReference>
<dbReference type="EC" id="5.4.99.18" evidence="3"/>
<dbReference type="Proteomes" id="UP000537592">
    <property type="component" value="Unassembled WGS sequence"/>
</dbReference>
<feature type="binding site" evidence="3">
    <location>
        <position position="46"/>
    </location>
    <ligand>
        <name>substrate</name>
    </ligand>
</feature>
<comment type="caution">
    <text evidence="6">The sequence shown here is derived from an EMBL/GenBank/DDBJ whole genome shotgun (WGS) entry which is preliminary data.</text>
</comment>
<keyword evidence="1 3" id="KW-0658">Purine biosynthesis</keyword>
<evidence type="ECO:0000313" key="6">
    <source>
        <dbReference type="EMBL" id="MBB3811063.1"/>
    </source>
</evidence>
<evidence type="ECO:0000256" key="3">
    <source>
        <dbReference type="HAMAP-Rule" id="MF_01929"/>
    </source>
</evidence>
<evidence type="ECO:0000256" key="1">
    <source>
        <dbReference type="ARBA" id="ARBA00022755"/>
    </source>
</evidence>
<comment type="pathway">
    <text evidence="3">Purine metabolism; IMP biosynthesis via de novo pathway; 5-amino-1-(5-phospho-D-ribosyl)imidazole-4-carboxylate from 5-amino-1-(5-phospho-D-ribosyl)imidazole (N5-CAIR route): step 2/2.</text>
</comment>
<sequence length="194" mass="20074">MSGPTSNDNPIVPFPHAPHPDIGDLQTAREIIAAPSVAVIMGSQSDWATMRHTVETLDALGIAHEARIVSAHRTPERLYEFARTARERGFRVIIAGAGGAAHLPGMTAAITSLPVFGVPVETKALGGRDSLLSIVQMPAGIPVGTLAIGRAGAINAALLAAAVLALGDPALAVRLDAWRAARTADVAEFPADED</sequence>
<comment type="function">
    <text evidence="3">Catalyzes the conversion of N5-carboxyaminoimidazole ribonucleotide (N5-CAIR) to 4-carboxy-5-aminoimidazole ribonucleotide (CAIR).</text>
</comment>
<proteinExistence type="inferred from homology"/>
<dbReference type="Gene3D" id="3.40.50.1970">
    <property type="match status" value="1"/>
</dbReference>
<dbReference type="Pfam" id="PF00731">
    <property type="entry name" value="AIRC"/>
    <property type="match status" value="1"/>
</dbReference>
<protein>
    <recommendedName>
        <fullName evidence="3">N5-carboxyaminoimidazole ribonucleotide mutase</fullName>
        <shortName evidence="3">N5-CAIR mutase</shortName>
        <ecNumber evidence="3">5.4.99.18</ecNumber>
    </recommendedName>
    <alternativeName>
        <fullName evidence="3">5-(carboxyamino)imidazole ribonucleotide mutase</fullName>
    </alternativeName>
</protein>
<comment type="catalytic activity">
    <reaction evidence="3">
        <text>5-carboxyamino-1-(5-phospho-D-ribosyl)imidazole + H(+) = 5-amino-1-(5-phospho-D-ribosyl)imidazole-4-carboxylate</text>
        <dbReference type="Rhea" id="RHEA:13193"/>
        <dbReference type="ChEBI" id="CHEBI:15378"/>
        <dbReference type="ChEBI" id="CHEBI:58730"/>
        <dbReference type="ChEBI" id="CHEBI:77657"/>
        <dbReference type="EC" id="5.4.99.18"/>
    </reaction>
</comment>
<dbReference type="SUPFAM" id="SSF52255">
    <property type="entry name" value="N5-CAIR mutase (phosphoribosylaminoimidazole carboxylase, PurE)"/>
    <property type="match status" value="1"/>
</dbReference>
<accession>A0A7W5Z6K0</accession>
<organism evidence="6 7">
    <name type="scientific">Pseudochelatococcus contaminans</name>
    <dbReference type="NCBI Taxonomy" id="1538103"/>
    <lineage>
        <taxon>Bacteria</taxon>
        <taxon>Pseudomonadati</taxon>
        <taxon>Pseudomonadota</taxon>
        <taxon>Alphaproteobacteria</taxon>
        <taxon>Hyphomicrobiales</taxon>
        <taxon>Chelatococcaceae</taxon>
        <taxon>Pseudochelatococcus</taxon>
    </lineage>
</organism>
<dbReference type="UniPathway" id="UPA00074">
    <property type="reaction ID" value="UER00943"/>
</dbReference>
<dbReference type="GO" id="GO:0006189">
    <property type="term" value="P:'de novo' IMP biosynthetic process"/>
    <property type="evidence" value="ECO:0007669"/>
    <property type="project" value="UniProtKB-UniRule"/>
</dbReference>
<dbReference type="PANTHER" id="PTHR23046">
    <property type="entry name" value="PHOSPHORIBOSYLAMINOIMIDAZOLE CARBOXYLASE CATALYTIC SUBUNIT"/>
    <property type="match status" value="1"/>
</dbReference>
<feature type="domain" description="PurE" evidence="5">
    <location>
        <begin position="35"/>
        <end position="186"/>
    </location>
</feature>
<comment type="similarity">
    <text evidence="3">Belongs to the AIR carboxylase family. Class I subfamily.</text>
</comment>
<name>A0A7W5Z6K0_9HYPH</name>
<dbReference type="InterPro" id="IPR000031">
    <property type="entry name" value="PurE_dom"/>
</dbReference>
<dbReference type="InterPro" id="IPR024694">
    <property type="entry name" value="PurE_prokaryotes"/>
</dbReference>
<dbReference type="InterPro" id="IPR033747">
    <property type="entry name" value="PurE_ClassI"/>
</dbReference>
<evidence type="ECO:0000313" key="7">
    <source>
        <dbReference type="Proteomes" id="UP000537592"/>
    </source>
</evidence>
<evidence type="ECO:0000256" key="2">
    <source>
        <dbReference type="ARBA" id="ARBA00023235"/>
    </source>
</evidence>
<gene>
    <name evidence="3" type="primary">purE</name>
    <name evidence="6" type="ORF">FHS81_003174</name>
</gene>
<feature type="binding site" evidence="3">
    <location>
        <position position="43"/>
    </location>
    <ligand>
        <name>substrate</name>
    </ligand>
</feature>
<dbReference type="EMBL" id="JACICC010000010">
    <property type="protein sequence ID" value="MBB3811063.1"/>
    <property type="molecule type" value="Genomic_DNA"/>
</dbReference>
<feature type="region of interest" description="Disordered" evidence="4">
    <location>
        <begin position="1"/>
        <end position="20"/>
    </location>
</feature>
<dbReference type="NCBIfam" id="TIGR01162">
    <property type="entry name" value="purE"/>
    <property type="match status" value="1"/>
</dbReference>
<dbReference type="PANTHER" id="PTHR23046:SF2">
    <property type="entry name" value="PHOSPHORIBOSYLAMINOIMIDAZOLE CARBOXYLASE"/>
    <property type="match status" value="1"/>
</dbReference>